<dbReference type="SUPFAM" id="SSF103473">
    <property type="entry name" value="MFS general substrate transporter"/>
    <property type="match status" value="1"/>
</dbReference>
<keyword evidence="9" id="KW-1185">Reference proteome</keyword>
<sequence length="472" mass="49045">MLDLTRDHKVGSGKAQVEAGGVDETADRSPDIPGPPSKGARIALMWAGSAISTVGMRTLGVAYPLLALAQTGSPTAAGWAGFALTIPILVFYLPGGLLVDRVSPRRIILLAEGGRWLTVTAVLVSMLYGGPSLPFLMGAAALEGTLWVLYTLAEAALLPRLVQRVMMRQALAKSEAASHLASIAGRPLGGYLFGVGGAIPFALNAVLFAISFGLFVGLRREPRRRSTRSSLLRELPGGFRALIDQPFLGGSIMLITFTNLMVNALIMVFVAGSQGMPSVEIGLVLASSGVGGAVGSAVAYLRHPTRSVLRVHTWIWVVALLLAAVGAWTGARPLFAMGFFSVGFGGALSNVAIRAVEVNNIDPGTLARVVGVSRLSSHGALCLAAPLGGLLVSWWGVTGGTVVLFVVMLFAAVLFTGTPLRERFTPPLPDLLPEGPERHASPGAGQLSGDLGHVVGQSGPLSGDRTFGQTHG</sequence>
<feature type="region of interest" description="Disordered" evidence="6">
    <location>
        <begin position="1"/>
        <end position="36"/>
    </location>
</feature>
<gene>
    <name evidence="8" type="ORF">ETD86_29100</name>
</gene>
<keyword evidence="5 7" id="KW-0472">Membrane</keyword>
<dbReference type="CDD" id="cd06173">
    <property type="entry name" value="MFS_MefA_like"/>
    <property type="match status" value="1"/>
</dbReference>
<feature type="transmembrane region" description="Helical" evidence="7">
    <location>
        <begin position="43"/>
        <end position="65"/>
    </location>
</feature>
<feature type="region of interest" description="Disordered" evidence="6">
    <location>
        <begin position="426"/>
        <end position="449"/>
    </location>
</feature>
<dbReference type="RefSeq" id="WP_138669371.1">
    <property type="nucleotide sequence ID" value="NZ_VCKY01000111.1"/>
</dbReference>
<evidence type="ECO:0000256" key="6">
    <source>
        <dbReference type="SAM" id="MobiDB-lite"/>
    </source>
</evidence>
<dbReference type="InterPro" id="IPR036259">
    <property type="entry name" value="MFS_trans_sf"/>
</dbReference>
<dbReference type="EMBL" id="VCKY01000111">
    <property type="protein sequence ID" value="TMR14322.1"/>
    <property type="molecule type" value="Genomic_DNA"/>
</dbReference>
<feature type="transmembrane region" description="Helical" evidence="7">
    <location>
        <begin position="247"/>
        <end position="269"/>
    </location>
</feature>
<dbReference type="Pfam" id="PF07690">
    <property type="entry name" value="MFS_1"/>
    <property type="match status" value="1"/>
</dbReference>
<accession>A0A5S4FAH8</accession>
<evidence type="ECO:0000313" key="9">
    <source>
        <dbReference type="Proteomes" id="UP000309128"/>
    </source>
</evidence>
<evidence type="ECO:0000256" key="7">
    <source>
        <dbReference type="SAM" id="Phobius"/>
    </source>
</evidence>
<organism evidence="8 9">
    <name type="scientific">Nonomuraea turkmeniaca</name>
    <dbReference type="NCBI Taxonomy" id="103838"/>
    <lineage>
        <taxon>Bacteria</taxon>
        <taxon>Bacillati</taxon>
        <taxon>Actinomycetota</taxon>
        <taxon>Actinomycetes</taxon>
        <taxon>Streptosporangiales</taxon>
        <taxon>Streptosporangiaceae</taxon>
        <taxon>Nonomuraea</taxon>
    </lineage>
</organism>
<dbReference type="Gene3D" id="1.20.1250.20">
    <property type="entry name" value="MFS general substrate transporter like domains"/>
    <property type="match status" value="1"/>
</dbReference>
<keyword evidence="3 7" id="KW-0812">Transmembrane</keyword>
<evidence type="ECO:0000256" key="2">
    <source>
        <dbReference type="ARBA" id="ARBA00022475"/>
    </source>
</evidence>
<feature type="transmembrane region" description="Helical" evidence="7">
    <location>
        <begin position="393"/>
        <end position="415"/>
    </location>
</feature>
<feature type="transmembrane region" description="Helical" evidence="7">
    <location>
        <begin position="308"/>
        <end position="328"/>
    </location>
</feature>
<protein>
    <submittedName>
        <fullName evidence="8">MFS transporter</fullName>
    </submittedName>
</protein>
<feature type="transmembrane region" description="Helical" evidence="7">
    <location>
        <begin position="199"/>
        <end position="218"/>
    </location>
</feature>
<keyword evidence="4 7" id="KW-1133">Transmembrane helix</keyword>
<comment type="subcellular location">
    <subcellularLocation>
        <location evidence="1">Cell membrane</location>
        <topology evidence="1">Multi-pass membrane protein</topology>
    </subcellularLocation>
</comment>
<feature type="transmembrane region" description="Helical" evidence="7">
    <location>
        <begin position="281"/>
        <end position="301"/>
    </location>
</feature>
<dbReference type="PANTHER" id="PTHR23513:SF6">
    <property type="entry name" value="MAJOR FACILITATOR SUPERFAMILY ASSOCIATED DOMAIN-CONTAINING PROTEIN"/>
    <property type="match status" value="1"/>
</dbReference>
<dbReference type="AlphaFoldDB" id="A0A5S4FAH8"/>
<dbReference type="GO" id="GO:0022857">
    <property type="term" value="F:transmembrane transporter activity"/>
    <property type="evidence" value="ECO:0007669"/>
    <property type="project" value="InterPro"/>
</dbReference>
<feature type="compositionally biased region" description="Basic and acidic residues" evidence="6">
    <location>
        <begin position="1"/>
        <end position="10"/>
    </location>
</feature>
<dbReference type="OrthoDB" id="3542743at2"/>
<feature type="transmembrane region" description="Helical" evidence="7">
    <location>
        <begin position="77"/>
        <end position="95"/>
    </location>
</feature>
<evidence type="ECO:0000256" key="1">
    <source>
        <dbReference type="ARBA" id="ARBA00004651"/>
    </source>
</evidence>
<keyword evidence="2" id="KW-1003">Cell membrane</keyword>
<dbReference type="Proteomes" id="UP000309128">
    <property type="component" value="Unassembled WGS sequence"/>
</dbReference>
<proteinExistence type="predicted"/>
<dbReference type="PANTHER" id="PTHR23513">
    <property type="entry name" value="INTEGRAL MEMBRANE EFFLUX PROTEIN-RELATED"/>
    <property type="match status" value="1"/>
</dbReference>
<dbReference type="GO" id="GO:0005886">
    <property type="term" value="C:plasma membrane"/>
    <property type="evidence" value="ECO:0007669"/>
    <property type="project" value="UniProtKB-SubCell"/>
</dbReference>
<reference evidence="8 9" key="1">
    <citation type="submission" date="2019-05" db="EMBL/GenBank/DDBJ databases">
        <title>Draft genome sequence of Nonomuraea turkmeniaca DSM 43926.</title>
        <authorList>
            <person name="Saricaoglu S."/>
            <person name="Isik K."/>
        </authorList>
    </citation>
    <scope>NUCLEOTIDE SEQUENCE [LARGE SCALE GENOMIC DNA]</scope>
    <source>
        <strain evidence="8 9">DSM 43926</strain>
    </source>
</reference>
<evidence type="ECO:0000256" key="3">
    <source>
        <dbReference type="ARBA" id="ARBA00022692"/>
    </source>
</evidence>
<dbReference type="InterPro" id="IPR011701">
    <property type="entry name" value="MFS"/>
</dbReference>
<evidence type="ECO:0000313" key="8">
    <source>
        <dbReference type="EMBL" id="TMR14322.1"/>
    </source>
</evidence>
<name>A0A5S4FAH8_9ACTN</name>
<comment type="caution">
    <text evidence="8">The sequence shown here is derived from an EMBL/GenBank/DDBJ whole genome shotgun (WGS) entry which is preliminary data.</text>
</comment>
<evidence type="ECO:0000256" key="4">
    <source>
        <dbReference type="ARBA" id="ARBA00022989"/>
    </source>
</evidence>
<evidence type="ECO:0000256" key="5">
    <source>
        <dbReference type="ARBA" id="ARBA00023136"/>
    </source>
</evidence>